<dbReference type="Pfam" id="PF00078">
    <property type="entry name" value="RVT_1"/>
    <property type="match status" value="1"/>
</dbReference>
<dbReference type="InterPro" id="IPR023780">
    <property type="entry name" value="Chromo_domain"/>
</dbReference>
<evidence type="ECO:0000313" key="9">
    <source>
        <dbReference type="EMBL" id="OWZ06181.1"/>
    </source>
</evidence>
<keyword evidence="4" id="KW-0255">Endonuclease</keyword>
<dbReference type="Pfam" id="PF00385">
    <property type="entry name" value="Chromo"/>
    <property type="match status" value="1"/>
</dbReference>
<dbReference type="GO" id="GO:0004519">
    <property type="term" value="F:endonuclease activity"/>
    <property type="evidence" value="ECO:0007669"/>
    <property type="project" value="UniProtKB-KW"/>
</dbReference>
<dbReference type="InterPro" id="IPR043502">
    <property type="entry name" value="DNA/RNA_pol_sf"/>
</dbReference>
<accession>A0A225VKT2</accession>
<dbReference type="InterPro" id="IPR012337">
    <property type="entry name" value="RNaseH-like_sf"/>
</dbReference>
<evidence type="ECO:0000313" key="10">
    <source>
        <dbReference type="Proteomes" id="UP000198211"/>
    </source>
</evidence>
<evidence type="ECO:0000259" key="8">
    <source>
        <dbReference type="PROSITE" id="PS50994"/>
    </source>
</evidence>
<organism evidence="9 10">
    <name type="scientific">Phytophthora megakarya</name>
    <dbReference type="NCBI Taxonomy" id="4795"/>
    <lineage>
        <taxon>Eukaryota</taxon>
        <taxon>Sar</taxon>
        <taxon>Stramenopiles</taxon>
        <taxon>Oomycota</taxon>
        <taxon>Peronosporomycetes</taxon>
        <taxon>Peronosporales</taxon>
        <taxon>Peronosporaceae</taxon>
        <taxon>Phytophthora</taxon>
    </lineage>
</organism>
<dbReference type="InterPro" id="IPR043128">
    <property type="entry name" value="Rev_trsase/Diguanyl_cyclase"/>
</dbReference>
<dbReference type="Gene3D" id="3.30.420.10">
    <property type="entry name" value="Ribonuclease H-like superfamily/Ribonuclease H"/>
    <property type="match status" value="1"/>
</dbReference>
<evidence type="ECO:0000256" key="6">
    <source>
        <dbReference type="ARBA" id="ARBA00022918"/>
    </source>
</evidence>
<name>A0A225VKT2_9STRA</name>
<dbReference type="Proteomes" id="UP000198211">
    <property type="component" value="Unassembled WGS sequence"/>
</dbReference>
<dbReference type="InterPro" id="IPR050951">
    <property type="entry name" value="Retrovirus_Pol_polyprotein"/>
</dbReference>
<gene>
    <name evidence="9" type="ORF">PHMEG_00021603</name>
</gene>
<dbReference type="GO" id="GO:0015074">
    <property type="term" value="P:DNA integration"/>
    <property type="evidence" value="ECO:0007669"/>
    <property type="project" value="InterPro"/>
</dbReference>
<dbReference type="Pfam" id="PF17921">
    <property type="entry name" value="Integrase_H2C2"/>
    <property type="match status" value="1"/>
</dbReference>
<dbReference type="CDD" id="cd00024">
    <property type="entry name" value="CD_CSD"/>
    <property type="match status" value="1"/>
</dbReference>
<dbReference type="InterPro" id="IPR000477">
    <property type="entry name" value="RT_dom"/>
</dbReference>
<keyword evidence="1" id="KW-0808">Transferase</keyword>
<evidence type="ECO:0000256" key="4">
    <source>
        <dbReference type="ARBA" id="ARBA00022759"/>
    </source>
</evidence>
<feature type="domain" description="Integrase catalytic" evidence="8">
    <location>
        <begin position="450"/>
        <end position="613"/>
    </location>
</feature>
<dbReference type="InterPro" id="IPR000953">
    <property type="entry name" value="Chromo/chromo_shadow_dom"/>
</dbReference>
<dbReference type="InterPro" id="IPR041588">
    <property type="entry name" value="Integrase_H2C2"/>
</dbReference>
<dbReference type="SMART" id="SM00298">
    <property type="entry name" value="CHROMO"/>
    <property type="match status" value="1"/>
</dbReference>
<dbReference type="Gene3D" id="3.30.70.270">
    <property type="match status" value="2"/>
</dbReference>
<proteinExistence type="predicted"/>
<evidence type="ECO:0000256" key="2">
    <source>
        <dbReference type="ARBA" id="ARBA00022695"/>
    </source>
</evidence>
<dbReference type="InterPro" id="IPR016197">
    <property type="entry name" value="Chromo-like_dom_sf"/>
</dbReference>
<dbReference type="PROSITE" id="PS50013">
    <property type="entry name" value="CHROMO_2"/>
    <property type="match status" value="1"/>
</dbReference>
<dbReference type="GO" id="GO:0003964">
    <property type="term" value="F:RNA-directed DNA polymerase activity"/>
    <property type="evidence" value="ECO:0007669"/>
    <property type="project" value="UniProtKB-KW"/>
</dbReference>
<evidence type="ECO:0000256" key="3">
    <source>
        <dbReference type="ARBA" id="ARBA00022722"/>
    </source>
</evidence>
<dbReference type="PROSITE" id="PS50994">
    <property type="entry name" value="INTEGRASE"/>
    <property type="match status" value="1"/>
</dbReference>
<evidence type="ECO:0000256" key="1">
    <source>
        <dbReference type="ARBA" id="ARBA00022679"/>
    </source>
</evidence>
<dbReference type="GO" id="GO:0003676">
    <property type="term" value="F:nucleic acid binding"/>
    <property type="evidence" value="ECO:0007669"/>
    <property type="project" value="InterPro"/>
</dbReference>
<keyword evidence="3" id="KW-0540">Nuclease</keyword>
<dbReference type="SUPFAM" id="SSF54160">
    <property type="entry name" value="Chromo domain-like"/>
    <property type="match status" value="1"/>
</dbReference>
<protein>
    <submittedName>
        <fullName evidence="9">Retroelement</fullName>
    </submittedName>
</protein>
<keyword evidence="5" id="KW-0378">Hydrolase</keyword>
<dbReference type="PANTHER" id="PTHR37984:SF5">
    <property type="entry name" value="PROTEIN NYNRIN-LIKE"/>
    <property type="match status" value="1"/>
</dbReference>
<dbReference type="Gene3D" id="3.10.10.10">
    <property type="entry name" value="HIV Type 1 Reverse Transcriptase, subunit A, domain 1"/>
    <property type="match status" value="1"/>
</dbReference>
<dbReference type="SUPFAM" id="SSF53098">
    <property type="entry name" value="Ribonuclease H-like"/>
    <property type="match status" value="1"/>
</dbReference>
<dbReference type="SUPFAM" id="SSF56672">
    <property type="entry name" value="DNA/RNA polymerases"/>
    <property type="match status" value="1"/>
</dbReference>
<dbReference type="PANTHER" id="PTHR37984">
    <property type="entry name" value="PROTEIN CBG26694"/>
    <property type="match status" value="1"/>
</dbReference>
<sequence>MRLKDVPFTAFQTPDGLFEYLVVPMGLSNAPATFNRIVQSIFEDLREFMSTYFDDVYVFTKEPDVETHLAQVRRVFEQCREKKLYLKLSKSTLCSMEIPCLGDFVGRHGVRIDPDKVRVIRSWPRPRTSKELQSFLGTTVYVQRFCKDYSELSAPLFTMIKNKEKRPLVWSTVSMQAFEKLKEALSNTPVLALPDFSKPFVCAPMHPDSQSAKLNNQLPSAGEKLNSAELNYPTHEQEMLAIIHCLKIWRVYLIDGGCTVETDHHSLERVLTQKTINRRICRWYDLLAEFNLRFRYIPWSINIVADALSRRPDFEIDFNEQKKRQMHAVQKLNPITLLTLIRRAQRRAGWTKTILTNEEKSTRLQFDDSKLLMYSKKGDGTLRIAIPAEDDEILNTILWESSWSRKTIAKLQSRFYWKNMHKQVKRYIATCESCQRNKRRPGKPPGLLHPLEIPTGRWSSIEMDFITGLPTTEAVHDTILVIVDRLTKRAHFIPTVATITAPELAELFVQHYVKLHGFPVDIVSDRDSKFTSSFWSACAEIVGTKLKLASAHHQRTDGQVERVNAILASYLRHYVSSFQNDWDKHLALAEFAYNRQYQTTIQMSPFRADLGYEPRLPAELQLSDTTPSTVTKFLAGQREILGKLQAKARQGAEKMKLLYDKVRRDQKFEVGEMVLISTQNLTPVNVGAVRRKFAARWIGPYEIVEVLHDGAAYKLNLPVELSLHPKDKSGTSRDTTLPPVRLKDGTEGHLIEAVAGHRINKKGEEEYQCKWVGLDNDVTWEPTQNLLSVPGLIREFLRKANKLPTRASTRLKNKKKYQEHHQVIGIQQYYFHLEKGPL</sequence>
<dbReference type="EMBL" id="NBNE01004071">
    <property type="protein sequence ID" value="OWZ06181.1"/>
    <property type="molecule type" value="Genomic_DNA"/>
</dbReference>
<dbReference type="FunFam" id="3.30.70.270:FF:000020">
    <property type="entry name" value="Transposon Tf2-6 polyprotein-like Protein"/>
    <property type="match status" value="1"/>
</dbReference>
<evidence type="ECO:0000256" key="5">
    <source>
        <dbReference type="ARBA" id="ARBA00022801"/>
    </source>
</evidence>
<dbReference type="Gene3D" id="2.40.50.40">
    <property type="match status" value="1"/>
</dbReference>
<reference evidence="10" key="1">
    <citation type="submission" date="2017-03" db="EMBL/GenBank/DDBJ databases">
        <title>Phytopthora megakarya and P. palmivora, two closely related causual agents of cacao black pod achieved similar genome size and gene model numbers by different mechanisms.</title>
        <authorList>
            <person name="Ali S."/>
            <person name="Shao J."/>
            <person name="Larry D.J."/>
            <person name="Kronmiller B."/>
            <person name="Shen D."/>
            <person name="Strem M.D."/>
            <person name="Melnick R.L."/>
            <person name="Guiltinan M.J."/>
            <person name="Tyler B.M."/>
            <person name="Meinhardt L.W."/>
            <person name="Bailey B.A."/>
        </authorList>
    </citation>
    <scope>NUCLEOTIDE SEQUENCE [LARGE SCALE GENOMIC DNA]</scope>
    <source>
        <strain evidence="10">zdho120</strain>
    </source>
</reference>
<comment type="caution">
    <text evidence="9">The sequence shown here is derived from an EMBL/GenBank/DDBJ whole genome shotgun (WGS) entry which is preliminary data.</text>
</comment>
<feature type="domain" description="Chromo" evidence="7">
    <location>
        <begin position="749"/>
        <end position="808"/>
    </location>
</feature>
<keyword evidence="6" id="KW-0695">RNA-directed DNA polymerase</keyword>
<dbReference type="InterPro" id="IPR001584">
    <property type="entry name" value="Integrase_cat-core"/>
</dbReference>
<dbReference type="CDD" id="cd09274">
    <property type="entry name" value="RNase_HI_RT_Ty3"/>
    <property type="match status" value="1"/>
</dbReference>
<keyword evidence="2" id="KW-0548">Nucleotidyltransferase</keyword>
<dbReference type="OrthoDB" id="2013610at2759"/>
<dbReference type="InterPro" id="IPR041373">
    <property type="entry name" value="RT_RNaseH"/>
</dbReference>
<keyword evidence="10" id="KW-1185">Reference proteome</keyword>
<dbReference type="AlphaFoldDB" id="A0A225VKT2"/>
<evidence type="ECO:0000259" key="7">
    <source>
        <dbReference type="PROSITE" id="PS50013"/>
    </source>
</evidence>
<dbReference type="CDD" id="cd01647">
    <property type="entry name" value="RT_LTR"/>
    <property type="match status" value="1"/>
</dbReference>
<dbReference type="Pfam" id="PF17917">
    <property type="entry name" value="RT_RNaseH"/>
    <property type="match status" value="1"/>
</dbReference>
<dbReference type="GO" id="GO:0016787">
    <property type="term" value="F:hydrolase activity"/>
    <property type="evidence" value="ECO:0007669"/>
    <property type="project" value="UniProtKB-KW"/>
</dbReference>
<dbReference type="InterPro" id="IPR036397">
    <property type="entry name" value="RNaseH_sf"/>
</dbReference>
<dbReference type="Gene3D" id="1.10.340.70">
    <property type="match status" value="1"/>
</dbReference>